<dbReference type="Pfam" id="PF25534">
    <property type="entry name" value="DUF7918"/>
    <property type="match status" value="1"/>
</dbReference>
<evidence type="ECO:0000259" key="3">
    <source>
        <dbReference type="Pfam" id="PF25534"/>
    </source>
</evidence>
<feature type="region of interest" description="Disordered" evidence="2">
    <location>
        <begin position="201"/>
        <end position="230"/>
    </location>
</feature>
<name>A0A0C3FKF0_PILCF</name>
<feature type="coiled-coil region" evidence="1">
    <location>
        <begin position="173"/>
        <end position="200"/>
    </location>
</feature>
<evidence type="ECO:0000256" key="1">
    <source>
        <dbReference type="SAM" id="Coils"/>
    </source>
</evidence>
<organism evidence="4 5">
    <name type="scientific">Piloderma croceum (strain F 1598)</name>
    <dbReference type="NCBI Taxonomy" id="765440"/>
    <lineage>
        <taxon>Eukaryota</taxon>
        <taxon>Fungi</taxon>
        <taxon>Dikarya</taxon>
        <taxon>Basidiomycota</taxon>
        <taxon>Agaricomycotina</taxon>
        <taxon>Agaricomycetes</taxon>
        <taxon>Agaricomycetidae</taxon>
        <taxon>Atheliales</taxon>
        <taxon>Atheliaceae</taxon>
        <taxon>Piloderma</taxon>
    </lineage>
</organism>
<dbReference type="EMBL" id="KN833004">
    <property type="protein sequence ID" value="KIM80419.1"/>
    <property type="molecule type" value="Genomic_DNA"/>
</dbReference>
<feature type="compositionally biased region" description="Polar residues" evidence="2">
    <location>
        <begin position="214"/>
        <end position="223"/>
    </location>
</feature>
<dbReference type="InParanoid" id="A0A0C3FKF0"/>
<dbReference type="PANTHER" id="PTHR36223">
    <property type="entry name" value="BETA-LACTAMASE-TYPE TRANSPEPTIDASE FOLD DOMAIN CONTAINING PROTEIN"/>
    <property type="match status" value="1"/>
</dbReference>
<dbReference type="OrthoDB" id="3364132at2759"/>
<dbReference type="AlphaFoldDB" id="A0A0C3FKF0"/>
<feature type="domain" description="DUF7918" evidence="3">
    <location>
        <begin position="6"/>
        <end position="156"/>
    </location>
</feature>
<reference evidence="4 5" key="1">
    <citation type="submission" date="2014-04" db="EMBL/GenBank/DDBJ databases">
        <authorList>
            <consortium name="DOE Joint Genome Institute"/>
            <person name="Kuo A."/>
            <person name="Tarkka M."/>
            <person name="Buscot F."/>
            <person name="Kohler A."/>
            <person name="Nagy L.G."/>
            <person name="Floudas D."/>
            <person name="Copeland A."/>
            <person name="Barry K.W."/>
            <person name="Cichocki N."/>
            <person name="Veneault-Fourrey C."/>
            <person name="LaButti K."/>
            <person name="Lindquist E.A."/>
            <person name="Lipzen A."/>
            <person name="Lundell T."/>
            <person name="Morin E."/>
            <person name="Murat C."/>
            <person name="Sun H."/>
            <person name="Tunlid A."/>
            <person name="Henrissat B."/>
            <person name="Grigoriev I.V."/>
            <person name="Hibbett D.S."/>
            <person name="Martin F."/>
            <person name="Nordberg H.P."/>
            <person name="Cantor M.N."/>
            <person name="Hua S.X."/>
        </authorList>
    </citation>
    <scope>NUCLEOTIDE SEQUENCE [LARGE SCALE GENOMIC DNA]</scope>
    <source>
        <strain evidence="4 5">F 1598</strain>
    </source>
</reference>
<evidence type="ECO:0000313" key="5">
    <source>
        <dbReference type="Proteomes" id="UP000054166"/>
    </source>
</evidence>
<proteinExistence type="predicted"/>
<evidence type="ECO:0000313" key="4">
    <source>
        <dbReference type="EMBL" id="KIM80419.1"/>
    </source>
</evidence>
<protein>
    <recommendedName>
        <fullName evidence="3">DUF7918 domain-containing protein</fullName>
    </recommendedName>
</protein>
<dbReference type="HOGENOM" id="CLU_060356_0_1_1"/>
<keyword evidence="1" id="KW-0175">Coiled coil</keyword>
<gene>
    <name evidence="4" type="ORF">PILCRDRAFT_822551</name>
</gene>
<sequence length="230" mass="25737">MVTAGYVYLDGVKCGGRFIWKSAHTQVNTVERSSAATSMTTERPYVFSPIEFTDEDTSLYQNASLHALGEISIKIWRVAVEIGGARSDPSTIFPDEQKVNEREKKALVHRVKLGEEVQATQSKVCTCAKLDSEPTVTFLFKYRPLDMLKANGLVPITSGKKRRAIVDPDEDNVKKEGSEIEDDDAEIKTLEERMNILKARRAHRSGTGKRIKTEPQNENTFASTEIIDLT</sequence>
<reference evidence="5" key="2">
    <citation type="submission" date="2015-01" db="EMBL/GenBank/DDBJ databases">
        <title>Evolutionary Origins and Diversification of the Mycorrhizal Mutualists.</title>
        <authorList>
            <consortium name="DOE Joint Genome Institute"/>
            <consortium name="Mycorrhizal Genomics Consortium"/>
            <person name="Kohler A."/>
            <person name="Kuo A."/>
            <person name="Nagy L.G."/>
            <person name="Floudas D."/>
            <person name="Copeland A."/>
            <person name="Barry K.W."/>
            <person name="Cichocki N."/>
            <person name="Veneault-Fourrey C."/>
            <person name="LaButti K."/>
            <person name="Lindquist E.A."/>
            <person name="Lipzen A."/>
            <person name="Lundell T."/>
            <person name="Morin E."/>
            <person name="Murat C."/>
            <person name="Riley R."/>
            <person name="Ohm R."/>
            <person name="Sun H."/>
            <person name="Tunlid A."/>
            <person name="Henrissat B."/>
            <person name="Grigoriev I.V."/>
            <person name="Hibbett D.S."/>
            <person name="Martin F."/>
        </authorList>
    </citation>
    <scope>NUCLEOTIDE SEQUENCE [LARGE SCALE GENOMIC DNA]</scope>
    <source>
        <strain evidence="5">F 1598</strain>
    </source>
</reference>
<dbReference type="InterPro" id="IPR057678">
    <property type="entry name" value="DUF7918"/>
</dbReference>
<keyword evidence="5" id="KW-1185">Reference proteome</keyword>
<dbReference type="Proteomes" id="UP000054166">
    <property type="component" value="Unassembled WGS sequence"/>
</dbReference>
<dbReference type="PANTHER" id="PTHR36223:SF1">
    <property type="entry name" value="TRANSCRIPTION ELONGATION FACTOR EAF N-TERMINAL DOMAIN-CONTAINING PROTEIN"/>
    <property type="match status" value="1"/>
</dbReference>
<feature type="compositionally biased region" description="Basic residues" evidence="2">
    <location>
        <begin position="201"/>
        <end position="210"/>
    </location>
</feature>
<evidence type="ECO:0000256" key="2">
    <source>
        <dbReference type="SAM" id="MobiDB-lite"/>
    </source>
</evidence>
<accession>A0A0C3FKF0</accession>